<dbReference type="Proteomes" id="UP000295531">
    <property type="component" value="Unassembled WGS sequence"/>
</dbReference>
<protein>
    <submittedName>
        <fullName evidence="4">Phospholipase/carboxylesterase</fullName>
    </submittedName>
</protein>
<dbReference type="InterPro" id="IPR003140">
    <property type="entry name" value="PLipase/COase/thioEstase"/>
</dbReference>
<name>A0A4R6NW94_9GAMM</name>
<dbReference type="GO" id="GO:0016787">
    <property type="term" value="F:hydrolase activity"/>
    <property type="evidence" value="ECO:0007669"/>
    <property type="project" value="UniProtKB-KW"/>
</dbReference>
<evidence type="ECO:0000259" key="3">
    <source>
        <dbReference type="Pfam" id="PF02230"/>
    </source>
</evidence>
<dbReference type="EMBL" id="SNXI01000030">
    <property type="protein sequence ID" value="TDP27387.1"/>
    <property type="molecule type" value="Genomic_DNA"/>
</dbReference>
<dbReference type="Pfam" id="PF02230">
    <property type="entry name" value="Abhydrolase_2"/>
    <property type="match status" value="1"/>
</dbReference>
<dbReference type="InterPro" id="IPR050565">
    <property type="entry name" value="LYPA1-2/EST-like"/>
</dbReference>
<keyword evidence="2" id="KW-0378">Hydrolase</keyword>
<evidence type="ECO:0000313" key="4">
    <source>
        <dbReference type="EMBL" id="TDP27387.1"/>
    </source>
</evidence>
<keyword evidence="5" id="KW-1185">Reference proteome</keyword>
<sequence>MPLNVIKHEPSQTADAVIIWLHGLGASGNDFVPMTEHLRFDSANIRFLFPNAPQLPVTINQGMVMPAWYDITDISIDRTIDSKQLRQSAAEVHALIDEQIDKGIDSQRIIIAGFSQGGAVGYEAALTYPKALGGLMAHSTYFATALDIEPAKANAELPLLIQHGTQDPVVPESLGRKAVDELTQRGYPVTYQTYPMPHSLCLEQVEDMKRWLADRFA</sequence>
<evidence type="ECO:0000256" key="1">
    <source>
        <dbReference type="ARBA" id="ARBA00006499"/>
    </source>
</evidence>
<reference evidence="4 5" key="1">
    <citation type="submission" date="2019-03" db="EMBL/GenBank/DDBJ databases">
        <title>Freshwater and sediment microbial communities from various areas in North America, analyzing microbe dynamics in response to fracking.</title>
        <authorList>
            <person name="Lamendella R."/>
        </authorList>
    </citation>
    <scope>NUCLEOTIDE SEQUENCE [LARGE SCALE GENOMIC DNA]</scope>
    <source>
        <strain evidence="4 5">18_TX</strain>
    </source>
</reference>
<dbReference type="SUPFAM" id="SSF53474">
    <property type="entry name" value="alpha/beta-Hydrolases"/>
    <property type="match status" value="1"/>
</dbReference>
<dbReference type="PANTHER" id="PTHR10655:SF17">
    <property type="entry name" value="LYSOPHOSPHOLIPASE-LIKE PROTEIN 1"/>
    <property type="match status" value="1"/>
</dbReference>
<proteinExistence type="inferred from homology"/>
<dbReference type="RefSeq" id="WP_133540805.1">
    <property type="nucleotide sequence ID" value="NZ_SNXI01000030.1"/>
</dbReference>
<dbReference type="AlphaFoldDB" id="A0A4R6NW94"/>
<comment type="caution">
    <text evidence="4">The sequence shown here is derived from an EMBL/GenBank/DDBJ whole genome shotgun (WGS) entry which is preliminary data.</text>
</comment>
<dbReference type="InterPro" id="IPR029058">
    <property type="entry name" value="AB_hydrolase_fold"/>
</dbReference>
<evidence type="ECO:0000256" key="2">
    <source>
        <dbReference type="ARBA" id="ARBA00022801"/>
    </source>
</evidence>
<dbReference type="Gene3D" id="3.40.50.1820">
    <property type="entry name" value="alpha/beta hydrolase"/>
    <property type="match status" value="1"/>
</dbReference>
<gene>
    <name evidence="4" type="ORF">DEU29_13010</name>
</gene>
<accession>A0A4R6NW94</accession>
<dbReference type="PANTHER" id="PTHR10655">
    <property type="entry name" value="LYSOPHOSPHOLIPASE-RELATED"/>
    <property type="match status" value="1"/>
</dbReference>
<dbReference type="OrthoDB" id="9801763at2"/>
<comment type="similarity">
    <text evidence="1">Belongs to the AB hydrolase superfamily. AB hydrolase 2 family.</text>
</comment>
<feature type="domain" description="Phospholipase/carboxylesterase/thioesterase" evidence="3">
    <location>
        <begin position="9"/>
        <end position="213"/>
    </location>
</feature>
<organism evidence="4 5">
    <name type="scientific">Idiomarina aquatica</name>
    <dbReference type="NCBI Taxonomy" id="1327752"/>
    <lineage>
        <taxon>Bacteria</taxon>
        <taxon>Pseudomonadati</taxon>
        <taxon>Pseudomonadota</taxon>
        <taxon>Gammaproteobacteria</taxon>
        <taxon>Alteromonadales</taxon>
        <taxon>Idiomarinaceae</taxon>
        <taxon>Idiomarina</taxon>
    </lineage>
</organism>
<evidence type="ECO:0000313" key="5">
    <source>
        <dbReference type="Proteomes" id="UP000295531"/>
    </source>
</evidence>